<sequence>MLIGRNAKCMMTHLSIPADDALQNTLSFFEKKWRLGMVVLPCWDMEMWPFPISLNHFQCSF</sequence>
<proteinExistence type="predicted"/>
<dbReference type="EMBL" id="GBRH01181814">
    <property type="protein sequence ID" value="JAE16082.1"/>
    <property type="molecule type" value="Transcribed_RNA"/>
</dbReference>
<organism evidence="1">
    <name type="scientific">Arundo donax</name>
    <name type="common">Giant reed</name>
    <name type="synonym">Donax arundinaceus</name>
    <dbReference type="NCBI Taxonomy" id="35708"/>
    <lineage>
        <taxon>Eukaryota</taxon>
        <taxon>Viridiplantae</taxon>
        <taxon>Streptophyta</taxon>
        <taxon>Embryophyta</taxon>
        <taxon>Tracheophyta</taxon>
        <taxon>Spermatophyta</taxon>
        <taxon>Magnoliopsida</taxon>
        <taxon>Liliopsida</taxon>
        <taxon>Poales</taxon>
        <taxon>Poaceae</taxon>
        <taxon>PACMAD clade</taxon>
        <taxon>Arundinoideae</taxon>
        <taxon>Arundineae</taxon>
        <taxon>Arundo</taxon>
    </lineage>
</organism>
<accession>A0A0A9FUZ2</accession>
<reference evidence="1" key="1">
    <citation type="submission" date="2014-09" db="EMBL/GenBank/DDBJ databases">
        <authorList>
            <person name="Magalhaes I.L.F."/>
            <person name="Oliveira U."/>
            <person name="Santos F.R."/>
            <person name="Vidigal T.H.D.A."/>
            <person name="Brescovit A.D."/>
            <person name="Santos A.J."/>
        </authorList>
    </citation>
    <scope>NUCLEOTIDE SEQUENCE</scope>
    <source>
        <tissue evidence="1">Shoot tissue taken approximately 20 cm above the soil surface</tissue>
    </source>
</reference>
<name>A0A0A9FUZ2_ARUDO</name>
<reference evidence="1" key="2">
    <citation type="journal article" date="2015" name="Data Brief">
        <title>Shoot transcriptome of the giant reed, Arundo donax.</title>
        <authorList>
            <person name="Barrero R.A."/>
            <person name="Guerrero F.D."/>
            <person name="Moolhuijzen P."/>
            <person name="Goolsby J.A."/>
            <person name="Tidwell J."/>
            <person name="Bellgard S.E."/>
            <person name="Bellgard M.I."/>
        </authorList>
    </citation>
    <scope>NUCLEOTIDE SEQUENCE</scope>
    <source>
        <tissue evidence="1">Shoot tissue taken approximately 20 cm above the soil surface</tissue>
    </source>
</reference>
<dbReference type="AlphaFoldDB" id="A0A0A9FUZ2"/>
<protein>
    <submittedName>
        <fullName evidence="1">Uncharacterized protein</fullName>
    </submittedName>
</protein>
<evidence type="ECO:0000313" key="1">
    <source>
        <dbReference type="EMBL" id="JAE16082.1"/>
    </source>
</evidence>